<gene>
    <name evidence="2" type="ORF">CVT26_012872</name>
</gene>
<name>A0A409YNV9_9AGAR</name>
<evidence type="ECO:0000256" key="1">
    <source>
        <dbReference type="SAM" id="MobiDB-lite"/>
    </source>
</evidence>
<keyword evidence="3" id="KW-1185">Reference proteome</keyword>
<proteinExistence type="predicted"/>
<dbReference type="Proteomes" id="UP000284706">
    <property type="component" value="Unassembled WGS sequence"/>
</dbReference>
<reference evidence="2 3" key="1">
    <citation type="journal article" date="2018" name="Evol. Lett.">
        <title>Horizontal gene cluster transfer increased hallucinogenic mushroom diversity.</title>
        <authorList>
            <person name="Reynolds H.T."/>
            <person name="Vijayakumar V."/>
            <person name="Gluck-Thaler E."/>
            <person name="Korotkin H.B."/>
            <person name="Matheny P.B."/>
            <person name="Slot J.C."/>
        </authorList>
    </citation>
    <scope>NUCLEOTIDE SEQUENCE [LARGE SCALE GENOMIC DNA]</scope>
    <source>
        <strain evidence="2 3">SRW20</strain>
    </source>
</reference>
<evidence type="ECO:0000313" key="3">
    <source>
        <dbReference type="Proteomes" id="UP000284706"/>
    </source>
</evidence>
<protein>
    <submittedName>
        <fullName evidence="2">Uncharacterized protein</fullName>
    </submittedName>
</protein>
<comment type="caution">
    <text evidence="2">The sequence shown here is derived from an EMBL/GenBank/DDBJ whole genome shotgun (WGS) entry which is preliminary data.</text>
</comment>
<dbReference type="InParanoid" id="A0A409YNV9"/>
<dbReference type="AlphaFoldDB" id="A0A409YNV9"/>
<organism evidence="2 3">
    <name type="scientific">Gymnopilus dilepis</name>
    <dbReference type="NCBI Taxonomy" id="231916"/>
    <lineage>
        <taxon>Eukaryota</taxon>
        <taxon>Fungi</taxon>
        <taxon>Dikarya</taxon>
        <taxon>Basidiomycota</taxon>
        <taxon>Agaricomycotina</taxon>
        <taxon>Agaricomycetes</taxon>
        <taxon>Agaricomycetidae</taxon>
        <taxon>Agaricales</taxon>
        <taxon>Agaricineae</taxon>
        <taxon>Hymenogastraceae</taxon>
        <taxon>Gymnopilus</taxon>
    </lineage>
</organism>
<accession>A0A409YNV9</accession>
<evidence type="ECO:0000313" key="2">
    <source>
        <dbReference type="EMBL" id="PPR04759.1"/>
    </source>
</evidence>
<dbReference type="EMBL" id="NHYE01000570">
    <property type="protein sequence ID" value="PPR04759.1"/>
    <property type="molecule type" value="Genomic_DNA"/>
</dbReference>
<feature type="region of interest" description="Disordered" evidence="1">
    <location>
        <begin position="29"/>
        <end position="52"/>
    </location>
</feature>
<sequence length="105" mass="11044">MDDLVAIFRVSWKSGVSAGYLLGPTKSLDCDSPASHADHSHPASSRRTTKPAKLVPTFKVPYTAPSNPAAGYVVYFLAPGVANLLEVHHGATLMNLCADMGTSST</sequence>